<dbReference type="InterPro" id="IPR036259">
    <property type="entry name" value="MFS_trans_sf"/>
</dbReference>
<comment type="subcellular location">
    <subcellularLocation>
        <location evidence="1">Membrane</location>
        <topology evidence="1">Multi-pass membrane protein</topology>
    </subcellularLocation>
</comment>
<feature type="transmembrane region" description="Helical" evidence="7">
    <location>
        <begin position="342"/>
        <end position="365"/>
    </location>
</feature>
<evidence type="ECO:0000256" key="4">
    <source>
        <dbReference type="ARBA" id="ARBA00022692"/>
    </source>
</evidence>
<evidence type="ECO:0000256" key="6">
    <source>
        <dbReference type="ARBA" id="ARBA00023136"/>
    </source>
</evidence>
<feature type="transmembrane region" description="Helical" evidence="7">
    <location>
        <begin position="404"/>
        <end position="428"/>
    </location>
</feature>
<evidence type="ECO:0000313" key="10">
    <source>
        <dbReference type="Proteomes" id="UP000276905"/>
    </source>
</evidence>
<evidence type="ECO:0000256" key="1">
    <source>
        <dbReference type="ARBA" id="ARBA00004141"/>
    </source>
</evidence>
<evidence type="ECO:0000259" key="8">
    <source>
        <dbReference type="PROSITE" id="PS50850"/>
    </source>
</evidence>
<dbReference type="PANTHER" id="PTHR23511">
    <property type="entry name" value="SYNAPTIC VESICLE GLYCOPROTEIN 2"/>
    <property type="match status" value="1"/>
</dbReference>
<feature type="transmembrane region" description="Helical" evidence="7">
    <location>
        <begin position="377"/>
        <end position="398"/>
    </location>
</feature>
<feature type="transmembrane region" description="Helical" evidence="7">
    <location>
        <begin position="173"/>
        <end position="191"/>
    </location>
</feature>
<keyword evidence="4 7" id="KW-0812">Transmembrane</keyword>
<dbReference type="PROSITE" id="PS00217">
    <property type="entry name" value="SUGAR_TRANSPORT_2"/>
    <property type="match status" value="1"/>
</dbReference>
<dbReference type="InterPro" id="IPR020846">
    <property type="entry name" value="MFS_dom"/>
</dbReference>
<keyword evidence="6 7" id="KW-0472">Membrane</keyword>
<dbReference type="SUPFAM" id="SSF103473">
    <property type="entry name" value="MFS general substrate transporter"/>
    <property type="match status" value="1"/>
</dbReference>
<dbReference type="AlphaFoldDB" id="A0A429JSP8"/>
<feature type="transmembrane region" description="Helical" evidence="7">
    <location>
        <begin position="84"/>
        <end position="103"/>
    </location>
</feature>
<dbReference type="Proteomes" id="UP000276905">
    <property type="component" value="Unassembled WGS sequence"/>
</dbReference>
<sequence>MKNKIPLEDIPLNSYHKKLTFYSSGGPFLDGYVLSIVGVVMMQMTDALSLTTFWQGMIAASALIGVFLGGFLGGWITDKYGRKVLYLIDLIAIIGFSAAQFWVESAFMLFIWRLLIGVAVGADYPIATAYLAEFLPRKNRGPRLAAMVMVWFLGAAVAYAVGELTLTFGGDEAWRWALASAVVPGALFLMVRMGASESPRWLLNKGRVAEADAVIKKVYGQEYSHADLSENIGNQNSNTSVWSLFHSGYGKRMLFVSIFWTCAILPLFAIYAFAPQVLQALGLTGELAGWGAVAITFLFFVGCLLATLLINAMGRKKMLFHSFLWSGIALFLLGVFPQASSFIVLCLFGAYAVFIGGAQVMEYVYPNELFPTEIRASAVGLGTSISRIGAAIGTYLLPFALTSWGIGTTMIVAAVVCFIGAWSAWALAPDVDALDLNQAASLGNRK</sequence>
<comment type="similarity">
    <text evidence="2">Belongs to the major facilitator superfamily. Sugar transporter (TC 2.A.1.1) family.</text>
</comment>
<dbReference type="GO" id="GO:0016020">
    <property type="term" value="C:membrane"/>
    <property type="evidence" value="ECO:0007669"/>
    <property type="project" value="UniProtKB-SubCell"/>
</dbReference>
<feature type="transmembrane region" description="Helical" evidence="7">
    <location>
        <begin position="318"/>
        <end position="336"/>
    </location>
</feature>
<feature type="transmembrane region" description="Helical" evidence="7">
    <location>
        <begin position="21"/>
        <end position="41"/>
    </location>
</feature>
<feature type="transmembrane region" description="Helical" evidence="7">
    <location>
        <begin position="109"/>
        <end position="132"/>
    </location>
</feature>
<dbReference type="GO" id="GO:0022857">
    <property type="term" value="F:transmembrane transporter activity"/>
    <property type="evidence" value="ECO:0007669"/>
    <property type="project" value="InterPro"/>
</dbReference>
<evidence type="ECO:0000256" key="3">
    <source>
        <dbReference type="ARBA" id="ARBA00022448"/>
    </source>
</evidence>
<feature type="domain" description="Major facilitator superfamily (MFS) profile" evidence="8">
    <location>
        <begin position="19"/>
        <end position="432"/>
    </location>
</feature>
<reference evidence="9 10" key="1">
    <citation type="submission" date="2018-10" db="EMBL/GenBank/DDBJ databases">
        <title>GWAS and RNA-Seq identify cryptic mechanisms of antimicrobial resistance in Acinetobacter baumannii.</title>
        <authorList>
            <person name="Sahl J.W."/>
        </authorList>
    </citation>
    <scope>NUCLEOTIDE SEQUENCE [LARGE SCALE GENOMIC DNA]</scope>
    <source>
        <strain evidence="9 10">TG41018</strain>
    </source>
</reference>
<feature type="transmembrane region" description="Helical" evidence="7">
    <location>
        <begin position="144"/>
        <end position="161"/>
    </location>
</feature>
<evidence type="ECO:0000256" key="7">
    <source>
        <dbReference type="SAM" id="Phobius"/>
    </source>
</evidence>
<comment type="caution">
    <text evidence="9">The sequence shown here is derived from an EMBL/GenBank/DDBJ whole genome shotgun (WGS) entry which is preliminary data.</text>
</comment>
<protein>
    <submittedName>
        <fullName evidence="9">MFS transporter</fullName>
    </submittedName>
</protein>
<name>A0A429JSP8_9GAMM</name>
<keyword evidence="5 7" id="KW-1133">Transmembrane helix</keyword>
<organism evidence="9 10">
    <name type="scientific">Acinetobacter lactucae</name>
    <dbReference type="NCBI Taxonomy" id="1785128"/>
    <lineage>
        <taxon>Bacteria</taxon>
        <taxon>Pseudomonadati</taxon>
        <taxon>Pseudomonadota</taxon>
        <taxon>Gammaproteobacteria</taxon>
        <taxon>Moraxellales</taxon>
        <taxon>Moraxellaceae</taxon>
        <taxon>Acinetobacter</taxon>
        <taxon>Acinetobacter calcoaceticus/baumannii complex</taxon>
    </lineage>
</organism>
<dbReference type="Gene3D" id="1.20.1250.20">
    <property type="entry name" value="MFS general substrate transporter like domains"/>
    <property type="match status" value="1"/>
</dbReference>
<dbReference type="RefSeq" id="WP_016140884.1">
    <property type="nucleotide sequence ID" value="NZ_RFES01000020.1"/>
</dbReference>
<evidence type="ECO:0000256" key="2">
    <source>
        <dbReference type="ARBA" id="ARBA00010992"/>
    </source>
</evidence>
<feature type="transmembrane region" description="Helical" evidence="7">
    <location>
        <begin position="53"/>
        <end position="72"/>
    </location>
</feature>
<evidence type="ECO:0000313" key="9">
    <source>
        <dbReference type="EMBL" id="RSO51835.1"/>
    </source>
</evidence>
<feature type="transmembrane region" description="Helical" evidence="7">
    <location>
        <begin position="287"/>
        <end position="311"/>
    </location>
</feature>
<dbReference type="InterPro" id="IPR005829">
    <property type="entry name" value="Sugar_transporter_CS"/>
</dbReference>
<dbReference type="PANTHER" id="PTHR23511:SF34">
    <property type="entry name" value="SYNAPTIC VESICLE GLYCOPROTEIN 2"/>
    <property type="match status" value="1"/>
</dbReference>
<evidence type="ECO:0000256" key="5">
    <source>
        <dbReference type="ARBA" id="ARBA00022989"/>
    </source>
</evidence>
<proteinExistence type="inferred from homology"/>
<dbReference type="CDD" id="cd17316">
    <property type="entry name" value="MFS_SV2_like"/>
    <property type="match status" value="1"/>
</dbReference>
<dbReference type="Pfam" id="PF00083">
    <property type="entry name" value="Sugar_tr"/>
    <property type="match status" value="1"/>
</dbReference>
<dbReference type="PROSITE" id="PS50850">
    <property type="entry name" value="MFS"/>
    <property type="match status" value="1"/>
</dbReference>
<feature type="transmembrane region" description="Helical" evidence="7">
    <location>
        <begin position="253"/>
        <end position="275"/>
    </location>
</feature>
<dbReference type="InterPro" id="IPR005828">
    <property type="entry name" value="MFS_sugar_transport-like"/>
</dbReference>
<keyword evidence="3" id="KW-0813">Transport</keyword>
<gene>
    <name evidence="9" type="ORF">EA756_19275</name>
</gene>
<accession>A0A429JSP8</accession>
<dbReference type="EMBL" id="RFES01000020">
    <property type="protein sequence ID" value="RSO51835.1"/>
    <property type="molecule type" value="Genomic_DNA"/>
</dbReference>